<dbReference type="InterPro" id="IPR033753">
    <property type="entry name" value="GCV_H/Fam206"/>
</dbReference>
<evidence type="ECO:0000313" key="2">
    <source>
        <dbReference type="Proteomes" id="UP000886885"/>
    </source>
</evidence>
<keyword evidence="2" id="KW-1185">Reference proteome</keyword>
<organism evidence="1 2">
    <name type="scientific">Populus tomentosa</name>
    <name type="common">Chinese white poplar</name>
    <dbReference type="NCBI Taxonomy" id="118781"/>
    <lineage>
        <taxon>Eukaryota</taxon>
        <taxon>Viridiplantae</taxon>
        <taxon>Streptophyta</taxon>
        <taxon>Embryophyta</taxon>
        <taxon>Tracheophyta</taxon>
        <taxon>Spermatophyta</taxon>
        <taxon>Magnoliopsida</taxon>
        <taxon>eudicotyledons</taxon>
        <taxon>Gunneridae</taxon>
        <taxon>Pentapetalae</taxon>
        <taxon>rosids</taxon>
        <taxon>fabids</taxon>
        <taxon>Malpighiales</taxon>
        <taxon>Salicaceae</taxon>
        <taxon>Saliceae</taxon>
        <taxon>Populus</taxon>
    </lineage>
</organism>
<dbReference type="Proteomes" id="UP000886885">
    <property type="component" value="Unassembled WGS sequence"/>
</dbReference>
<dbReference type="OrthoDB" id="10264154at2759"/>
<reference evidence="1" key="1">
    <citation type="journal article" date="2020" name="bioRxiv">
        <title>Hybrid origin of Populus tomentosa Carr. identified through genome sequencing and phylogenomic analysis.</title>
        <authorList>
            <person name="An X."/>
            <person name="Gao K."/>
            <person name="Chen Z."/>
            <person name="Li J."/>
            <person name="Yang X."/>
            <person name="Yang X."/>
            <person name="Zhou J."/>
            <person name="Guo T."/>
            <person name="Zhao T."/>
            <person name="Huang S."/>
            <person name="Miao D."/>
            <person name="Khan W.U."/>
            <person name="Rao P."/>
            <person name="Ye M."/>
            <person name="Lei B."/>
            <person name="Liao W."/>
            <person name="Wang J."/>
            <person name="Ji L."/>
            <person name="Li Y."/>
            <person name="Guo B."/>
            <person name="Mustafa N.S."/>
            <person name="Li S."/>
            <person name="Yun Q."/>
            <person name="Keller S.R."/>
            <person name="Mao J."/>
            <person name="Zhang R."/>
            <person name="Strauss S.H."/>
        </authorList>
    </citation>
    <scope>NUCLEOTIDE SEQUENCE</scope>
    <source>
        <strain evidence="1">GM15</strain>
        <tissue evidence="1">Leaf</tissue>
    </source>
</reference>
<dbReference type="Gene3D" id="2.40.50.100">
    <property type="match status" value="1"/>
</dbReference>
<dbReference type="InterPro" id="IPR011053">
    <property type="entry name" value="Single_hybrid_motif"/>
</dbReference>
<dbReference type="GO" id="GO:0005960">
    <property type="term" value="C:glycine cleavage complex"/>
    <property type="evidence" value="ECO:0007669"/>
    <property type="project" value="InterPro"/>
</dbReference>
<comment type="caution">
    <text evidence="1">The sequence shown here is derived from an EMBL/GenBank/DDBJ whole genome shotgun (WGS) entry which is preliminary data.</text>
</comment>
<dbReference type="SUPFAM" id="SSF51230">
    <property type="entry name" value="Single hybrid motif"/>
    <property type="match status" value="1"/>
</dbReference>
<sequence>MASRLLWASRAASYLRISVSHRGFASVIKDLKYAESHEWVKVAGILLPLVITDHAQDHLVESVKATSDVYSPVSGNVVEVNEELSNSPGLITETSYLAVLFNQLQILDCIGSGHSSPYEKGWIMKVEIKMPVN</sequence>
<dbReference type="PANTHER" id="PTHR11715">
    <property type="entry name" value="GLYCINE CLEAVAGE SYSTEM H PROTEIN"/>
    <property type="match status" value="1"/>
</dbReference>
<dbReference type="InterPro" id="IPR002930">
    <property type="entry name" value="GCV_H"/>
</dbReference>
<accession>A0A8X8C1D9</accession>
<dbReference type="PANTHER" id="PTHR11715:SF3">
    <property type="entry name" value="GLYCINE CLEAVAGE SYSTEM H PROTEIN-RELATED"/>
    <property type="match status" value="1"/>
</dbReference>
<dbReference type="GO" id="GO:0019464">
    <property type="term" value="P:glycine decarboxylation via glycine cleavage system"/>
    <property type="evidence" value="ECO:0007669"/>
    <property type="project" value="InterPro"/>
</dbReference>
<proteinExistence type="predicted"/>
<dbReference type="Pfam" id="PF01597">
    <property type="entry name" value="GCV_H"/>
    <property type="match status" value="1"/>
</dbReference>
<dbReference type="CDD" id="cd06848">
    <property type="entry name" value="GCS_H"/>
    <property type="match status" value="1"/>
</dbReference>
<evidence type="ECO:0000313" key="1">
    <source>
        <dbReference type="EMBL" id="KAG6736104.1"/>
    </source>
</evidence>
<dbReference type="AlphaFoldDB" id="A0A8X8C1D9"/>
<dbReference type="GO" id="GO:0009249">
    <property type="term" value="P:protein lipoylation"/>
    <property type="evidence" value="ECO:0007669"/>
    <property type="project" value="TreeGrafter"/>
</dbReference>
<evidence type="ECO:0008006" key="3">
    <source>
        <dbReference type="Google" id="ProtNLM"/>
    </source>
</evidence>
<dbReference type="GO" id="GO:0005739">
    <property type="term" value="C:mitochondrion"/>
    <property type="evidence" value="ECO:0007669"/>
    <property type="project" value="TreeGrafter"/>
</dbReference>
<name>A0A8X8C1D9_POPTO</name>
<protein>
    <recommendedName>
        <fullName evidence="3">Lipoyl-binding domain-containing protein</fullName>
    </recommendedName>
</protein>
<dbReference type="EMBL" id="JAAWWB010001346">
    <property type="protein sequence ID" value="KAG6736104.1"/>
    <property type="molecule type" value="Genomic_DNA"/>
</dbReference>
<gene>
    <name evidence="1" type="ORF">POTOM_061194</name>
</gene>